<dbReference type="InterPro" id="IPR036318">
    <property type="entry name" value="FAD-bd_PCMH-like_sf"/>
</dbReference>
<sequence length="489" mass="50096">MTAELSRQAFVRGALGVAAAAVLGSCASPPAAPGSGTPTPSPSPSGSGPPRWADLGDLAVLPSDPTYGSAKTVFNTRFSGSTPVAVVICRSVADVQRALAFAAANDVQVTSRSGGHSYVGASTASGTMVLDLRRLGGPITYDAAAATATVPAAADIDSVQRTLSPLGRSIPTGSCPSVGLAGLALGGGLGADARSHGLTCDAMTSATVVLPGGEVVTASAAEDADLFWALRGGGANWGVVTSFTFTTYPTTDRDVVTLAFDGDATAEVLVGWHRWLTAADHGVWGMVNVTVGPDPTRCSVVLATPPGAGPSLADDVVAAIGAPEISRTIRTFDRPAFVAYFGGGPDAVRPRAFVAGTDVVSQMTPVTAAALVAATSAWPRDLVPATMVVESLGGAIQDVAPDATAFPWRRHAASVQWYVETPTTPLVDAAAGWLTAAHGTLGDHSAGGYVNYLEQSSPAQRYFDSNLVRLRTLRQRYDPGRLMWSSFDW</sequence>
<evidence type="ECO:0000256" key="2">
    <source>
        <dbReference type="ARBA" id="ARBA00005466"/>
    </source>
</evidence>
<dbReference type="Gene3D" id="3.30.43.10">
    <property type="entry name" value="Uridine Diphospho-n-acetylenolpyruvylglucosamine Reductase, domain 2"/>
    <property type="match status" value="1"/>
</dbReference>
<dbReference type="InterPro" id="IPR050416">
    <property type="entry name" value="FAD-linked_Oxidoreductase"/>
</dbReference>
<comment type="cofactor">
    <cofactor evidence="1">
        <name>FAD</name>
        <dbReference type="ChEBI" id="CHEBI:57692"/>
    </cofactor>
</comment>
<dbReference type="Gene3D" id="3.40.462.20">
    <property type="match status" value="1"/>
</dbReference>
<evidence type="ECO:0000256" key="4">
    <source>
        <dbReference type="ARBA" id="ARBA00022827"/>
    </source>
</evidence>
<dbReference type="InterPro" id="IPR006311">
    <property type="entry name" value="TAT_signal"/>
</dbReference>
<dbReference type="RefSeq" id="WP_263994814.1">
    <property type="nucleotide sequence ID" value="NZ_JACKVK010000004.1"/>
</dbReference>
<reference evidence="8" key="1">
    <citation type="submission" date="2020-07" db="EMBL/GenBank/DDBJ databases">
        <authorList>
            <person name="Pettersson B.M.F."/>
            <person name="Behra P.R.K."/>
            <person name="Ramesh M."/>
            <person name="Das S."/>
            <person name="Dasgupta S."/>
            <person name="Kirsebom L.A."/>
        </authorList>
    </citation>
    <scope>NUCLEOTIDE SEQUENCE</scope>
    <source>
        <strain evidence="8">DSM 44838</strain>
    </source>
</reference>
<comment type="similarity">
    <text evidence="2">Belongs to the oxygen-dependent FAD-linked oxidoreductase family.</text>
</comment>
<name>A0A9X3BZQ4_9MYCO</name>
<dbReference type="InterPro" id="IPR006094">
    <property type="entry name" value="Oxid_FAD_bind_N"/>
</dbReference>
<keyword evidence="5" id="KW-0560">Oxidoreductase</keyword>
<dbReference type="PROSITE" id="PS51318">
    <property type="entry name" value="TAT"/>
    <property type="match status" value="1"/>
</dbReference>
<evidence type="ECO:0000256" key="5">
    <source>
        <dbReference type="ARBA" id="ARBA00023002"/>
    </source>
</evidence>
<dbReference type="InterPro" id="IPR006093">
    <property type="entry name" value="Oxy_OxRdtase_FAD_BS"/>
</dbReference>
<organism evidence="8 9">
    <name type="scientific">Mycobacterium yunnanensis</name>
    <dbReference type="NCBI Taxonomy" id="368477"/>
    <lineage>
        <taxon>Bacteria</taxon>
        <taxon>Bacillati</taxon>
        <taxon>Actinomycetota</taxon>
        <taxon>Actinomycetes</taxon>
        <taxon>Mycobacteriales</taxon>
        <taxon>Mycobacteriaceae</taxon>
        <taxon>Mycobacterium</taxon>
    </lineage>
</organism>
<evidence type="ECO:0000313" key="9">
    <source>
        <dbReference type="Proteomes" id="UP001141629"/>
    </source>
</evidence>
<comment type="caution">
    <text evidence="8">The sequence shown here is derived from an EMBL/GenBank/DDBJ whole genome shotgun (WGS) entry which is preliminary data.</text>
</comment>
<keyword evidence="9" id="KW-1185">Reference proteome</keyword>
<dbReference type="Proteomes" id="UP001141629">
    <property type="component" value="Unassembled WGS sequence"/>
</dbReference>
<dbReference type="PROSITE" id="PS00862">
    <property type="entry name" value="OX2_COVAL_FAD"/>
    <property type="match status" value="1"/>
</dbReference>
<evidence type="ECO:0000256" key="3">
    <source>
        <dbReference type="ARBA" id="ARBA00022630"/>
    </source>
</evidence>
<evidence type="ECO:0000259" key="7">
    <source>
        <dbReference type="PROSITE" id="PS51387"/>
    </source>
</evidence>
<dbReference type="PROSITE" id="PS51387">
    <property type="entry name" value="FAD_PCMH"/>
    <property type="match status" value="1"/>
</dbReference>
<dbReference type="InterPro" id="IPR016169">
    <property type="entry name" value="FAD-bd_PCMH_sub2"/>
</dbReference>
<dbReference type="GO" id="GO:0071949">
    <property type="term" value="F:FAD binding"/>
    <property type="evidence" value="ECO:0007669"/>
    <property type="project" value="InterPro"/>
</dbReference>
<accession>A0A9X3BZQ4</accession>
<feature type="region of interest" description="Disordered" evidence="6">
    <location>
        <begin position="29"/>
        <end position="55"/>
    </location>
</feature>
<dbReference type="AlphaFoldDB" id="A0A9X3BZQ4"/>
<dbReference type="InterPro" id="IPR016166">
    <property type="entry name" value="FAD-bd_PCMH"/>
</dbReference>
<reference evidence="8" key="2">
    <citation type="journal article" date="2022" name="BMC Genomics">
        <title>Comparative genome analysis of mycobacteria focusing on tRNA and non-coding RNA.</title>
        <authorList>
            <person name="Behra P.R.K."/>
            <person name="Pettersson B.M.F."/>
            <person name="Ramesh M."/>
            <person name="Das S."/>
            <person name="Dasgupta S."/>
            <person name="Kirsebom L.A."/>
        </authorList>
    </citation>
    <scope>NUCLEOTIDE SEQUENCE</scope>
    <source>
        <strain evidence="8">DSM 44838</strain>
    </source>
</reference>
<proteinExistence type="inferred from homology"/>
<protein>
    <submittedName>
        <fullName evidence="8">FAD-binding oxidoreductase</fullName>
    </submittedName>
</protein>
<dbReference type="GO" id="GO:0016491">
    <property type="term" value="F:oxidoreductase activity"/>
    <property type="evidence" value="ECO:0007669"/>
    <property type="project" value="UniProtKB-KW"/>
</dbReference>
<dbReference type="EMBL" id="JACKVK010000004">
    <property type="protein sequence ID" value="MCV7420023.1"/>
    <property type="molecule type" value="Genomic_DNA"/>
</dbReference>
<keyword evidence="4" id="KW-0274">FAD</keyword>
<dbReference type="PROSITE" id="PS51257">
    <property type="entry name" value="PROKAR_LIPOPROTEIN"/>
    <property type="match status" value="1"/>
</dbReference>
<dbReference type="InterPro" id="IPR012951">
    <property type="entry name" value="BBE"/>
</dbReference>
<gene>
    <name evidence="8" type="ORF">H7K45_05685</name>
</gene>
<dbReference type="PANTHER" id="PTHR42973:SF39">
    <property type="entry name" value="FAD-BINDING PCMH-TYPE DOMAIN-CONTAINING PROTEIN"/>
    <property type="match status" value="1"/>
</dbReference>
<evidence type="ECO:0000256" key="1">
    <source>
        <dbReference type="ARBA" id="ARBA00001974"/>
    </source>
</evidence>
<dbReference type="Pfam" id="PF08031">
    <property type="entry name" value="BBE"/>
    <property type="match status" value="1"/>
</dbReference>
<evidence type="ECO:0000313" key="8">
    <source>
        <dbReference type="EMBL" id="MCV7420023.1"/>
    </source>
</evidence>
<dbReference type="InterPro" id="IPR016167">
    <property type="entry name" value="FAD-bd_PCMH_sub1"/>
</dbReference>
<dbReference type="PANTHER" id="PTHR42973">
    <property type="entry name" value="BINDING OXIDOREDUCTASE, PUTATIVE (AFU_ORTHOLOGUE AFUA_1G17690)-RELATED"/>
    <property type="match status" value="1"/>
</dbReference>
<evidence type="ECO:0000256" key="6">
    <source>
        <dbReference type="SAM" id="MobiDB-lite"/>
    </source>
</evidence>
<feature type="compositionally biased region" description="Low complexity" evidence="6">
    <location>
        <begin position="29"/>
        <end position="50"/>
    </location>
</feature>
<feature type="domain" description="FAD-binding PCMH-type" evidence="7">
    <location>
        <begin position="79"/>
        <end position="250"/>
    </location>
</feature>
<dbReference type="Pfam" id="PF01565">
    <property type="entry name" value="FAD_binding_4"/>
    <property type="match status" value="1"/>
</dbReference>
<dbReference type="Gene3D" id="3.30.465.10">
    <property type="match status" value="1"/>
</dbReference>
<dbReference type="SUPFAM" id="SSF56176">
    <property type="entry name" value="FAD-binding/transporter-associated domain-like"/>
    <property type="match status" value="1"/>
</dbReference>
<keyword evidence="3" id="KW-0285">Flavoprotein</keyword>